<gene>
    <name evidence="2" type="ORF">BJ508DRAFT_347638</name>
</gene>
<dbReference type="Proteomes" id="UP000275078">
    <property type="component" value="Unassembled WGS sequence"/>
</dbReference>
<proteinExistence type="predicted"/>
<evidence type="ECO:0008006" key="4">
    <source>
        <dbReference type="Google" id="ProtNLM"/>
    </source>
</evidence>
<evidence type="ECO:0000313" key="2">
    <source>
        <dbReference type="EMBL" id="RPA86462.1"/>
    </source>
</evidence>
<feature type="region of interest" description="Disordered" evidence="1">
    <location>
        <begin position="180"/>
        <end position="201"/>
    </location>
</feature>
<dbReference type="EMBL" id="ML119649">
    <property type="protein sequence ID" value="RPA86462.1"/>
    <property type="molecule type" value="Genomic_DNA"/>
</dbReference>
<keyword evidence="3" id="KW-1185">Reference proteome</keyword>
<organism evidence="2 3">
    <name type="scientific">Ascobolus immersus RN42</name>
    <dbReference type="NCBI Taxonomy" id="1160509"/>
    <lineage>
        <taxon>Eukaryota</taxon>
        <taxon>Fungi</taxon>
        <taxon>Dikarya</taxon>
        <taxon>Ascomycota</taxon>
        <taxon>Pezizomycotina</taxon>
        <taxon>Pezizomycetes</taxon>
        <taxon>Pezizales</taxon>
        <taxon>Ascobolaceae</taxon>
        <taxon>Ascobolus</taxon>
    </lineage>
</organism>
<dbReference type="AlphaFoldDB" id="A0A3N4IJZ5"/>
<evidence type="ECO:0000313" key="3">
    <source>
        <dbReference type="Proteomes" id="UP000275078"/>
    </source>
</evidence>
<reference evidence="2 3" key="1">
    <citation type="journal article" date="2018" name="Nat. Ecol. Evol.">
        <title>Pezizomycetes genomes reveal the molecular basis of ectomycorrhizal truffle lifestyle.</title>
        <authorList>
            <person name="Murat C."/>
            <person name="Payen T."/>
            <person name="Noel B."/>
            <person name="Kuo A."/>
            <person name="Morin E."/>
            <person name="Chen J."/>
            <person name="Kohler A."/>
            <person name="Krizsan K."/>
            <person name="Balestrini R."/>
            <person name="Da Silva C."/>
            <person name="Montanini B."/>
            <person name="Hainaut M."/>
            <person name="Levati E."/>
            <person name="Barry K.W."/>
            <person name="Belfiori B."/>
            <person name="Cichocki N."/>
            <person name="Clum A."/>
            <person name="Dockter R.B."/>
            <person name="Fauchery L."/>
            <person name="Guy J."/>
            <person name="Iotti M."/>
            <person name="Le Tacon F."/>
            <person name="Lindquist E.A."/>
            <person name="Lipzen A."/>
            <person name="Malagnac F."/>
            <person name="Mello A."/>
            <person name="Molinier V."/>
            <person name="Miyauchi S."/>
            <person name="Poulain J."/>
            <person name="Riccioni C."/>
            <person name="Rubini A."/>
            <person name="Sitrit Y."/>
            <person name="Splivallo R."/>
            <person name="Traeger S."/>
            <person name="Wang M."/>
            <person name="Zifcakova L."/>
            <person name="Wipf D."/>
            <person name="Zambonelli A."/>
            <person name="Paolocci F."/>
            <person name="Nowrousian M."/>
            <person name="Ottonello S."/>
            <person name="Baldrian P."/>
            <person name="Spatafora J.W."/>
            <person name="Henrissat B."/>
            <person name="Nagy L.G."/>
            <person name="Aury J.M."/>
            <person name="Wincker P."/>
            <person name="Grigoriev I.V."/>
            <person name="Bonfante P."/>
            <person name="Martin F.M."/>
        </authorList>
    </citation>
    <scope>NUCLEOTIDE SEQUENCE [LARGE SCALE GENOMIC DNA]</scope>
    <source>
        <strain evidence="2 3">RN42</strain>
    </source>
</reference>
<evidence type="ECO:0000256" key="1">
    <source>
        <dbReference type="SAM" id="MobiDB-lite"/>
    </source>
</evidence>
<accession>A0A3N4IJZ5</accession>
<name>A0A3N4IJZ5_ASCIM</name>
<feature type="region of interest" description="Disordered" evidence="1">
    <location>
        <begin position="755"/>
        <end position="784"/>
    </location>
</feature>
<protein>
    <recommendedName>
        <fullName evidence="4">F-box domain-containing protein</fullName>
    </recommendedName>
</protein>
<feature type="compositionally biased region" description="Basic and acidic residues" evidence="1">
    <location>
        <begin position="767"/>
        <end position="777"/>
    </location>
</feature>
<sequence>MPRSFIQLPFEIKALISKELSLDDLCTLAECHYSLKNPCLDIITSPPFSFNHLPLDEQLKIFDSHPLLVRTALYQRFLSNLQGQAHHYYNPRYYRYRGVGSDLKEGDLLPWAPGFDFLTGHIDPDDPSEFHCFDKEADSARESAFLQAISRLATRSTKERLWRTIDVLCETHRYADGYTVDPNSSKRERGRRNISRPGGFQKYDFDSHGNIGITQYSKDAIGLLLLSLLQHCLARPPEKLVLNHQVIERIATNLGPAMNHSEMQLAVSITHTIALFNLTQRQWSEPVQGQLPKSNEVLHECLTSVKFRSELRSEFTVPMKVGTVLRIKAKLYGVFKLLLSNGLSTTTLQRDVVGLVSKPGPRPGPKVLDVPGRELDVTSHIHLWRFQAPFTIACFYRDLELVQFLVESDRGVLELTYDEFVGESPLSAACMFSVMLLPDTLSTPIPIDSSGCYDAEVEVPEIVVVFTRKTVEVIEYLVSAGVYFPKNIEGESWDSTFQRNRIAVEDKSWRGPWDALLGSLTNCRNFSDQFWHRHPICNRKDNLECQFRQEEVPESWKAFYGAAMIEKLLELGLPPVVYHSRHGTDVSYHMEKLPEYIVRSFAPTGTWSFGKDMRNLVPLSHEHWAPCRRLWLLKKLLVDEDREEPVVPYSYRLRDIGAVHAITDELISGVTSCQCNSRRCRASAGRDESSPVLSDEERMKLAEKSEAWAVMKLLIDNGVGSWYASPSLIGGTELPMWTPAERARNAGWDSLEAYLKKGSPSSPDETESLRKEYEDWRSVQGNAK</sequence>